<accession>A0A6L2P691</accession>
<dbReference type="EMBL" id="BKCJ010010964">
    <property type="protein sequence ID" value="GEU93963.1"/>
    <property type="molecule type" value="Genomic_DNA"/>
</dbReference>
<protein>
    <submittedName>
        <fullName evidence="1">Uncharacterized protein</fullName>
    </submittedName>
</protein>
<sequence>MTPDQLKAQEEELVTYEAKRAKISDEYNHCINFRDDPLPITKFSYRVNNSTKEATMRITRNNQPLNLKIYDKENEFHLATTAQLIKIQNAIKVESVIASLRRIQVRDIIKKVKDYLKTYSSAGMDISWYVDGIR</sequence>
<evidence type="ECO:0000313" key="1">
    <source>
        <dbReference type="EMBL" id="GEU93963.1"/>
    </source>
</evidence>
<comment type="caution">
    <text evidence="1">The sequence shown here is derived from an EMBL/GenBank/DDBJ whole genome shotgun (WGS) entry which is preliminary data.</text>
</comment>
<dbReference type="AlphaFoldDB" id="A0A6L2P691"/>
<name>A0A6L2P691_TANCI</name>
<gene>
    <name evidence="1" type="ORF">Tci_065941</name>
</gene>
<reference evidence="1" key="1">
    <citation type="journal article" date="2019" name="Sci. Rep.">
        <title>Draft genome of Tanacetum cinerariifolium, the natural source of mosquito coil.</title>
        <authorList>
            <person name="Yamashiro T."/>
            <person name="Shiraishi A."/>
            <person name="Satake H."/>
            <person name="Nakayama K."/>
        </authorList>
    </citation>
    <scope>NUCLEOTIDE SEQUENCE</scope>
</reference>
<organism evidence="1">
    <name type="scientific">Tanacetum cinerariifolium</name>
    <name type="common">Dalmatian daisy</name>
    <name type="synonym">Chrysanthemum cinerariifolium</name>
    <dbReference type="NCBI Taxonomy" id="118510"/>
    <lineage>
        <taxon>Eukaryota</taxon>
        <taxon>Viridiplantae</taxon>
        <taxon>Streptophyta</taxon>
        <taxon>Embryophyta</taxon>
        <taxon>Tracheophyta</taxon>
        <taxon>Spermatophyta</taxon>
        <taxon>Magnoliopsida</taxon>
        <taxon>eudicotyledons</taxon>
        <taxon>Gunneridae</taxon>
        <taxon>Pentapetalae</taxon>
        <taxon>asterids</taxon>
        <taxon>campanulids</taxon>
        <taxon>Asterales</taxon>
        <taxon>Asteraceae</taxon>
        <taxon>Asteroideae</taxon>
        <taxon>Anthemideae</taxon>
        <taxon>Anthemidinae</taxon>
        <taxon>Tanacetum</taxon>
    </lineage>
</organism>
<proteinExistence type="predicted"/>